<accession>A0A2P5HJC7</accession>
<reference evidence="1" key="1">
    <citation type="submission" date="2017-09" db="EMBL/GenBank/DDBJ databases">
        <title>Polyketide synthases of a Diaporthe helianthi virulent isolate.</title>
        <authorList>
            <person name="Baroncelli R."/>
        </authorList>
    </citation>
    <scope>NUCLEOTIDE SEQUENCE [LARGE SCALE GENOMIC DNA]</scope>
    <source>
        <strain evidence="1">7/96</strain>
    </source>
</reference>
<evidence type="ECO:0000313" key="1">
    <source>
        <dbReference type="EMBL" id="POS70359.1"/>
    </source>
</evidence>
<protein>
    <submittedName>
        <fullName evidence="1">AN1-type zinc finger protein</fullName>
    </submittedName>
</protein>
<dbReference type="AlphaFoldDB" id="A0A2P5HJC7"/>
<gene>
    <name evidence="1" type="ORF">DHEL01_v211249</name>
</gene>
<evidence type="ECO:0000313" key="2">
    <source>
        <dbReference type="Proteomes" id="UP000094444"/>
    </source>
</evidence>
<sequence length="63" mass="7297">MAPKKMRCNFIDRKNPPLRMARGCDFSGGRFCGKHWLLEDLGTHRPHSLSLGRGRKNFRKEPS</sequence>
<dbReference type="Proteomes" id="UP000094444">
    <property type="component" value="Unassembled WGS sequence"/>
</dbReference>
<organism evidence="1 2">
    <name type="scientific">Diaporthe helianthi</name>
    <dbReference type="NCBI Taxonomy" id="158607"/>
    <lineage>
        <taxon>Eukaryota</taxon>
        <taxon>Fungi</taxon>
        <taxon>Dikarya</taxon>
        <taxon>Ascomycota</taxon>
        <taxon>Pezizomycotina</taxon>
        <taxon>Sordariomycetes</taxon>
        <taxon>Sordariomycetidae</taxon>
        <taxon>Diaporthales</taxon>
        <taxon>Diaporthaceae</taxon>
        <taxon>Diaporthe</taxon>
    </lineage>
</organism>
<keyword evidence="2" id="KW-1185">Reference proteome</keyword>
<comment type="caution">
    <text evidence="1">The sequence shown here is derived from an EMBL/GenBank/DDBJ whole genome shotgun (WGS) entry which is preliminary data.</text>
</comment>
<name>A0A2P5HJC7_DIAHE</name>
<dbReference type="InParanoid" id="A0A2P5HJC7"/>
<dbReference type="EMBL" id="MAVT02001668">
    <property type="protein sequence ID" value="POS70359.1"/>
    <property type="molecule type" value="Genomic_DNA"/>
</dbReference>
<dbReference type="OrthoDB" id="428577at2759"/>
<proteinExistence type="predicted"/>